<dbReference type="AlphaFoldDB" id="A0A9P5NNP8"/>
<evidence type="ECO:0000313" key="2">
    <source>
        <dbReference type="Proteomes" id="UP000724874"/>
    </source>
</evidence>
<dbReference type="Proteomes" id="UP000724874">
    <property type="component" value="Unassembled WGS sequence"/>
</dbReference>
<name>A0A9P5NNP8_GYMJU</name>
<dbReference type="EMBL" id="JADNYJ010000047">
    <property type="protein sequence ID" value="KAF8900430.1"/>
    <property type="molecule type" value="Genomic_DNA"/>
</dbReference>
<reference evidence="1" key="1">
    <citation type="submission" date="2020-11" db="EMBL/GenBank/DDBJ databases">
        <authorList>
            <consortium name="DOE Joint Genome Institute"/>
            <person name="Ahrendt S."/>
            <person name="Riley R."/>
            <person name="Andreopoulos W."/>
            <person name="LaButti K."/>
            <person name="Pangilinan J."/>
            <person name="Ruiz-duenas F.J."/>
            <person name="Barrasa J.M."/>
            <person name="Sanchez-Garcia M."/>
            <person name="Camarero S."/>
            <person name="Miyauchi S."/>
            <person name="Serrano A."/>
            <person name="Linde D."/>
            <person name="Babiker R."/>
            <person name="Drula E."/>
            <person name="Ayuso-Fernandez I."/>
            <person name="Pacheco R."/>
            <person name="Padilla G."/>
            <person name="Ferreira P."/>
            <person name="Barriuso J."/>
            <person name="Kellner H."/>
            <person name="Castanera R."/>
            <person name="Alfaro M."/>
            <person name="Ramirez L."/>
            <person name="Pisabarro A.G."/>
            <person name="Kuo A."/>
            <person name="Tritt A."/>
            <person name="Lipzen A."/>
            <person name="He G."/>
            <person name="Yan M."/>
            <person name="Ng V."/>
            <person name="Cullen D."/>
            <person name="Martin F."/>
            <person name="Rosso M.-N."/>
            <person name="Henrissat B."/>
            <person name="Hibbett D."/>
            <person name="Martinez A.T."/>
            <person name="Grigoriev I.V."/>
        </authorList>
    </citation>
    <scope>NUCLEOTIDE SEQUENCE</scope>
    <source>
        <strain evidence="1">AH 44721</strain>
    </source>
</reference>
<sequence length="477" mass="53810">MKAVLPHGLICFDQSTQAGKRLKRGGGKVAIFLHTIIRQFNMGISLLDIPSEVLQKIALFAVMGSLLGPPKELHNLLLTCRAIRDHLSPQNAVRLYYITFASKFDAHAPLYRLGVDVVRAHAPHEMRRRFSAIQIFRRRHLDDPGLTEALWIAYLMIEDSNTSQKNVKQLLSAGVPTFLDHFLRCQLKDSAAVNKGWPVMTEQISLAIAISWTLASQRVMSYESPDNRKEMMHLLRPIVFAAFRYSIFRAPEESLDLGGFSPSGTASASASPYPNAVLPHREIQYFGGVRRKAHPPFAAVFASLLYFVRTELRTSFCVPSHITCQTREEANQRGIVGLCADDVRHFYTHCRTRFADFPGIDVGIQSALGKSPDTILCQPSFYRLGTISGQWQGSELFPNIQEYTEWQSLNATPGNFIKDSRKPLYMTLEEHYTHDLRSIVPLDDKENGSRNMSEMFISYIGGFFSKSGGYRVLRLYG</sequence>
<dbReference type="OrthoDB" id="5595695at2759"/>
<evidence type="ECO:0008006" key="3">
    <source>
        <dbReference type="Google" id="ProtNLM"/>
    </source>
</evidence>
<comment type="caution">
    <text evidence="1">The sequence shown here is derived from an EMBL/GenBank/DDBJ whole genome shotgun (WGS) entry which is preliminary data.</text>
</comment>
<organism evidence="1 2">
    <name type="scientific">Gymnopilus junonius</name>
    <name type="common">Spectacular rustgill mushroom</name>
    <name type="synonym">Gymnopilus spectabilis subsp. junonius</name>
    <dbReference type="NCBI Taxonomy" id="109634"/>
    <lineage>
        <taxon>Eukaryota</taxon>
        <taxon>Fungi</taxon>
        <taxon>Dikarya</taxon>
        <taxon>Basidiomycota</taxon>
        <taxon>Agaricomycotina</taxon>
        <taxon>Agaricomycetes</taxon>
        <taxon>Agaricomycetidae</taxon>
        <taxon>Agaricales</taxon>
        <taxon>Agaricineae</taxon>
        <taxon>Hymenogastraceae</taxon>
        <taxon>Gymnopilus</taxon>
    </lineage>
</organism>
<keyword evidence="2" id="KW-1185">Reference proteome</keyword>
<accession>A0A9P5NNP8</accession>
<protein>
    <recommendedName>
        <fullName evidence="3">F-box domain-containing protein</fullName>
    </recommendedName>
</protein>
<proteinExistence type="predicted"/>
<evidence type="ECO:0000313" key="1">
    <source>
        <dbReference type="EMBL" id="KAF8900430.1"/>
    </source>
</evidence>
<gene>
    <name evidence="1" type="ORF">CPB84DRAFT_1028656</name>
</gene>